<dbReference type="Proteomes" id="UP001165190">
    <property type="component" value="Unassembled WGS sequence"/>
</dbReference>
<name>A0A9W7J5U8_HIBTR</name>
<evidence type="ECO:0000313" key="2">
    <source>
        <dbReference type="Proteomes" id="UP001165190"/>
    </source>
</evidence>
<reference evidence="1" key="1">
    <citation type="submission" date="2023-05" db="EMBL/GenBank/DDBJ databases">
        <title>Genome and transcriptome analyses reveal genes involved in the formation of fine ridges on petal epidermal cells in Hibiscus trionum.</title>
        <authorList>
            <person name="Koshimizu S."/>
            <person name="Masuda S."/>
            <person name="Ishii T."/>
            <person name="Shirasu K."/>
            <person name="Hoshino A."/>
            <person name="Arita M."/>
        </authorList>
    </citation>
    <scope>NUCLEOTIDE SEQUENCE</scope>
    <source>
        <strain evidence="1">Hamamatsu line</strain>
    </source>
</reference>
<proteinExistence type="predicted"/>
<keyword evidence="2" id="KW-1185">Reference proteome</keyword>
<dbReference type="EMBL" id="BSYR01000052">
    <property type="protein sequence ID" value="GMJ08615.1"/>
    <property type="molecule type" value="Genomic_DNA"/>
</dbReference>
<accession>A0A9W7J5U8</accession>
<dbReference type="AlphaFoldDB" id="A0A9W7J5U8"/>
<organism evidence="1 2">
    <name type="scientific">Hibiscus trionum</name>
    <name type="common">Flower of an hour</name>
    <dbReference type="NCBI Taxonomy" id="183268"/>
    <lineage>
        <taxon>Eukaryota</taxon>
        <taxon>Viridiplantae</taxon>
        <taxon>Streptophyta</taxon>
        <taxon>Embryophyta</taxon>
        <taxon>Tracheophyta</taxon>
        <taxon>Spermatophyta</taxon>
        <taxon>Magnoliopsida</taxon>
        <taxon>eudicotyledons</taxon>
        <taxon>Gunneridae</taxon>
        <taxon>Pentapetalae</taxon>
        <taxon>rosids</taxon>
        <taxon>malvids</taxon>
        <taxon>Malvales</taxon>
        <taxon>Malvaceae</taxon>
        <taxon>Malvoideae</taxon>
        <taxon>Hibiscus</taxon>
    </lineage>
</organism>
<gene>
    <name evidence="1" type="ORF">HRI_004530700</name>
</gene>
<comment type="caution">
    <text evidence="1">The sequence shown here is derived from an EMBL/GenBank/DDBJ whole genome shotgun (WGS) entry which is preliminary data.</text>
</comment>
<protein>
    <submittedName>
        <fullName evidence="1">Uncharacterized protein</fullName>
    </submittedName>
</protein>
<sequence length="97" mass="10859">MDCTILYLSTISRNSAVKVVESLVVDYLGMKGCDDCSNYSSSFGYLAWDFVAGNVCSDYDDEILDGNWEDDKSMGDAEMRFYDGFDLDAAFDWPLSP</sequence>
<evidence type="ECO:0000313" key="1">
    <source>
        <dbReference type="EMBL" id="GMJ08615.1"/>
    </source>
</evidence>